<dbReference type="Gene3D" id="1.20.5.100">
    <property type="entry name" value="Cytochrome c1, transmembrane anchor, C-terminal"/>
    <property type="match status" value="1"/>
</dbReference>
<evidence type="ECO:0000259" key="11">
    <source>
        <dbReference type="SMART" id="SM00984"/>
    </source>
</evidence>
<evidence type="ECO:0000256" key="2">
    <source>
        <dbReference type="ARBA" id="ARBA00006601"/>
    </source>
</evidence>
<comment type="catalytic activity">
    <reaction evidence="6 7">
        <text>UDP-alpha-D-glucose + 2 NAD(+) + H2O = UDP-alpha-D-glucuronate + 2 NADH + 3 H(+)</text>
        <dbReference type="Rhea" id="RHEA:23596"/>
        <dbReference type="ChEBI" id="CHEBI:15377"/>
        <dbReference type="ChEBI" id="CHEBI:15378"/>
        <dbReference type="ChEBI" id="CHEBI:57540"/>
        <dbReference type="ChEBI" id="CHEBI:57945"/>
        <dbReference type="ChEBI" id="CHEBI:58052"/>
        <dbReference type="ChEBI" id="CHEBI:58885"/>
        <dbReference type="EC" id="1.1.1.22"/>
    </reaction>
</comment>
<evidence type="ECO:0000256" key="8">
    <source>
        <dbReference type="PIRSR" id="PIRSR500134-1"/>
    </source>
</evidence>
<dbReference type="Gene3D" id="3.40.50.720">
    <property type="entry name" value="NAD(P)-binding Rossmann-like Domain"/>
    <property type="match status" value="2"/>
</dbReference>
<dbReference type="Pfam" id="PF03720">
    <property type="entry name" value="UDPG_MGDP_dh_C"/>
    <property type="match status" value="1"/>
</dbReference>
<dbReference type="SUPFAM" id="SSF51735">
    <property type="entry name" value="NAD(P)-binding Rossmann-fold domains"/>
    <property type="match status" value="1"/>
</dbReference>
<dbReference type="NCBIfam" id="TIGR03026">
    <property type="entry name" value="NDP-sugDHase"/>
    <property type="match status" value="1"/>
</dbReference>
<dbReference type="Pfam" id="PF00984">
    <property type="entry name" value="UDPG_MGDP_dh"/>
    <property type="match status" value="1"/>
</dbReference>
<feature type="binding site" evidence="10">
    <location>
        <position position="86"/>
    </location>
    <ligand>
        <name>NAD(+)</name>
        <dbReference type="ChEBI" id="CHEBI:57540"/>
    </ligand>
</feature>
<dbReference type="EMBL" id="MHIB01000048">
    <property type="protein sequence ID" value="OGY42920.1"/>
    <property type="molecule type" value="Genomic_DNA"/>
</dbReference>
<dbReference type="GO" id="GO:0051287">
    <property type="term" value="F:NAD binding"/>
    <property type="evidence" value="ECO:0007669"/>
    <property type="project" value="InterPro"/>
</dbReference>
<reference evidence="12 13" key="1">
    <citation type="journal article" date="2016" name="Nat. Commun.">
        <title>Thousands of microbial genomes shed light on interconnected biogeochemical processes in an aquifer system.</title>
        <authorList>
            <person name="Anantharaman K."/>
            <person name="Brown C.T."/>
            <person name="Hug L.A."/>
            <person name="Sharon I."/>
            <person name="Castelle C.J."/>
            <person name="Probst A.J."/>
            <person name="Thomas B.C."/>
            <person name="Singh A."/>
            <person name="Wilkins M.J."/>
            <person name="Karaoz U."/>
            <person name="Brodie E.L."/>
            <person name="Williams K.H."/>
            <person name="Hubbard S.S."/>
            <person name="Banfield J.F."/>
        </authorList>
    </citation>
    <scope>NUCLEOTIDE SEQUENCE [LARGE SCALE GENOMIC DNA]</scope>
</reference>
<dbReference type="PANTHER" id="PTHR43750:SF3">
    <property type="entry name" value="UDP-GLUCOSE 6-DEHYDROGENASE TUAD"/>
    <property type="match status" value="1"/>
</dbReference>
<feature type="binding site" evidence="9">
    <location>
        <position position="262"/>
    </location>
    <ligand>
        <name>substrate</name>
    </ligand>
</feature>
<organism evidence="12 13">
    <name type="scientific">Candidatus Buchananbacteria bacterium RIFCSPHIGHO2_01_FULL_39_14</name>
    <dbReference type="NCBI Taxonomy" id="1797532"/>
    <lineage>
        <taxon>Bacteria</taxon>
        <taxon>Candidatus Buchananiibacteriota</taxon>
    </lineage>
</organism>
<evidence type="ECO:0000256" key="3">
    <source>
        <dbReference type="ARBA" id="ARBA00012954"/>
    </source>
</evidence>
<accession>A0A1G1XTI8</accession>
<evidence type="ECO:0000256" key="5">
    <source>
        <dbReference type="ARBA" id="ARBA00023027"/>
    </source>
</evidence>
<dbReference type="SUPFAM" id="SSF52413">
    <property type="entry name" value="UDP-glucose/GDP-mannose dehydrogenase C-terminal domain"/>
    <property type="match status" value="1"/>
</dbReference>
<dbReference type="InterPro" id="IPR028357">
    <property type="entry name" value="UDPglc_DH_bac"/>
</dbReference>
<dbReference type="InterPro" id="IPR014026">
    <property type="entry name" value="UDP-Glc/GDP-Man_DH_dimer"/>
</dbReference>
<feature type="binding site" evidence="10">
    <location>
        <position position="122"/>
    </location>
    <ligand>
        <name>NAD(+)</name>
        <dbReference type="ChEBI" id="CHEBI:57540"/>
    </ligand>
</feature>
<gene>
    <name evidence="12" type="ORF">A2729_02575</name>
</gene>
<dbReference type="InterPro" id="IPR001732">
    <property type="entry name" value="UDP-Glc/GDP-Man_DH_N"/>
</dbReference>
<dbReference type="SMART" id="SM00984">
    <property type="entry name" value="UDPG_MGDP_dh_C"/>
    <property type="match status" value="1"/>
</dbReference>
<dbReference type="PANTHER" id="PTHR43750">
    <property type="entry name" value="UDP-GLUCOSE 6-DEHYDROGENASE TUAD"/>
    <property type="match status" value="1"/>
</dbReference>
<keyword evidence="4 7" id="KW-0560">Oxidoreductase</keyword>
<feature type="binding site" evidence="10">
    <location>
        <position position="156"/>
    </location>
    <ligand>
        <name>NAD(+)</name>
        <dbReference type="ChEBI" id="CHEBI:57540"/>
    </ligand>
</feature>
<feature type="binding site" evidence="10">
    <location>
        <position position="332"/>
    </location>
    <ligand>
        <name>NAD(+)</name>
        <dbReference type="ChEBI" id="CHEBI:57540"/>
    </ligand>
</feature>
<dbReference type="InterPro" id="IPR036220">
    <property type="entry name" value="UDP-Glc/GDP-Man_DH_C_sf"/>
</dbReference>
<dbReference type="UniPathway" id="UPA00038">
    <property type="reaction ID" value="UER00491"/>
</dbReference>
<keyword evidence="5 7" id="KW-0520">NAD</keyword>
<evidence type="ECO:0000313" key="13">
    <source>
        <dbReference type="Proteomes" id="UP000178930"/>
    </source>
</evidence>
<feature type="binding site" evidence="10">
    <location>
        <position position="268"/>
    </location>
    <ligand>
        <name>NAD(+)</name>
        <dbReference type="ChEBI" id="CHEBI:57540"/>
    </ligand>
</feature>
<feature type="active site" description="Nucleophile" evidence="8">
    <location>
        <position position="265"/>
    </location>
</feature>
<feature type="binding site" evidence="10">
    <location>
        <position position="30"/>
    </location>
    <ligand>
        <name>NAD(+)</name>
        <dbReference type="ChEBI" id="CHEBI:57540"/>
    </ligand>
</feature>
<evidence type="ECO:0000256" key="1">
    <source>
        <dbReference type="ARBA" id="ARBA00004701"/>
    </source>
</evidence>
<dbReference type="GO" id="GO:0006065">
    <property type="term" value="P:UDP-glucuronate biosynthetic process"/>
    <property type="evidence" value="ECO:0007669"/>
    <property type="project" value="UniProtKB-UniPathway"/>
</dbReference>
<comment type="similarity">
    <text evidence="2 7">Belongs to the UDP-glucose/GDP-mannose dehydrogenase family.</text>
</comment>
<dbReference type="AlphaFoldDB" id="A0A1G1XTI8"/>
<sequence>MKVAIIGSGYVGLTTGTCLADFGHQVIGIDNNPEKLAKLKSGVSPIYEPGLQELITKNIAAGRLSFSDDINLAIKESEIIFICVNTPPKTDGAADLSFVEQVSHQIAKALNHDHKIIVDKSTVPVKTAEKVKETLLQHSVSQAKFDVVSNPEFLKEGTAVKDTLEPDRIVIGVDTELAKQKMLELYQPLIIKTKAPVKIVSVRSAELIKHGANTFLANKISFANLMAQICEEAGADVVEVLDAIGLDDRIGSQFLNPGIGFGGSCFPKDIAAFKKTLETLAVDNSLIEAIEKINQQAVNRFIQKIKKELWALDGKKVTILGLAFKPSTDDIRNAPALKVIDALLKEKAQIIAYDPQAMENTKKTFPQIQYAPSAEAAIQGSEALIICTEWDEFKKFDLVKVKQLMTEPIIFDGRNIFKPTEVEKLGFKYFSVGR</sequence>
<dbReference type="EC" id="1.1.1.22" evidence="3 7"/>
<evidence type="ECO:0000256" key="4">
    <source>
        <dbReference type="ARBA" id="ARBA00023002"/>
    </source>
</evidence>
<dbReference type="InterPro" id="IPR014027">
    <property type="entry name" value="UDP-Glc/GDP-Man_DH_C"/>
</dbReference>
<dbReference type="InterPro" id="IPR036291">
    <property type="entry name" value="NAD(P)-bd_dom_sf"/>
</dbReference>
<evidence type="ECO:0000256" key="9">
    <source>
        <dbReference type="PIRSR" id="PIRSR500134-2"/>
    </source>
</evidence>
<feature type="binding site" evidence="9">
    <location>
        <begin position="153"/>
        <end position="156"/>
    </location>
    <ligand>
        <name>substrate</name>
    </ligand>
</feature>
<feature type="domain" description="UDP-glucose/GDP-mannose dehydrogenase C-terminal" evidence="11">
    <location>
        <begin position="318"/>
        <end position="419"/>
    </location>
</feature>
<comment type="pathway">
    <text evidence="1">Nucleotide-sugar biosynthesis; UDP-alpha-D-glucuronate biosynthesis; UDP-alpha-D-glucuronate from UDP-alpha-D-glucose: step 1/1.</text>
</comment>
<dbReference type="InterPro" id="IPR017476">
    <property type="entry name" value="UDP-Glc/GDP-Man"/>
</dbReference>
<evidence type="ECO:0000313" key="12">
    <source>
        <dbReference type="EMBL" id="OGY42920.1"/>
    </source>
</evidence>
<evidence type="ECO:0000256" key="6">
    <source>
        <dbReference type="ARBA" id="ARBA00047473"/>
    </source>
</evidence>
<feature type="binding site" evidence="9">
    <location>
        <begin position="254"/>
        <end position="258"/>
    </location>
    <ligand>
        <name>substrate</name>
    </ligand>
</feature>
<dbReference type="Proteomes" id="UP000178930">
    <property type="component" value="Unassembled WGS sequence"/>
</dbReference>
<dbReference type="SUPFAM" id="SSF48179">
    <property type="entry name" value="6-phosphogluconate dehydrogenase C-terminal domain-like"/>
    <property type="match status" value="1"/>
</dbReference>
<dbReference type="PIRSF" id="PIRSF000124">
    <property type="entry name" value="UDPglc_GDPman_dh"/>
    <property type="match status" value="1"/>
</dbReference>
<feature type="binding site" evidence="9">
    <location>
        <position position="209"/>
    </location>
    <ligand>
        <name>substrate</name>
    </ligand>
</feature>
<dbReference type="GO" id="GO:0000271">
    <property type="term" value="P:polysaccharide biosynthetic process"/>
    <property type="evidence" value="ECO:0007669"/>
    <property type="project" value="InterPro"/>
</dbReference>
<proteinExistence type="inferred from homology"/>
<dbReference type="Pfam" id="PF03721">
    <property type="entry name" value="UDPG_MGDP_dh_N"/>
    <property type="match status" value="1"/>
</dbReference>
<feature type="binding site" evidence="10">
    <location>
        <position position="35"/>
    </location>
    <ligand>
        <name>NAD(+)</name>
        <dbReference type="ChEBI" id="CHEBI:57540"/>
    </ligand>
</feature>
<comment type="caution">
    <text evidence="12">The sequence shown here is derived from an EMBL/GenBank/DDBJ whole genome shotgun (WGS) entry which is preliminary data.</text>
</comment>
<dbReference type="PIRSF" id="PIRSF500134">
    <property type="entry name" value="UDPglc_DH_bac"/>
    <property type="match status" value="1"/>
</dbReference>
<dbReference type="InterPro" id="IPR008927">
    <property type="entry name" value="6-PGluconate_DH-like_C_sf"/>
</dbReference>
<dbReference type="STRING" id="1797532.A2729_02575"/>
<name>A0A1G1XTI8_9BACT</name>
<evidence type="ECO:0000256" key="10">
    <source>
        <dbReference type="PIRSR" id="PIRSR500134-3"/>
    </source>
</evidence>
<feature type="binding site" evidence="9">
    <location>
        <position position="325"/>
    </location>
    <ligand>
        <name>substrate</name>
    </ligand>
</feature>
<evidence type="ECO:0000256" key="7">
    <source>
        <dbReference type="PIRNR" id="PIRNR000124"/>
    </source>
</evidence>
<dbReference type="GO" id="GO:0003979">
    <property type="term" value="F:UDP-glucose 6-dehydrogenase activity"/>
    <property type="evidence" value="ECO:0007669"/>
    <property type="project" value="UniProtKB-EC"/>
</dbReference>
<protein>
    <recommendedName>
        <fullName evidence="3 7">UDP-glucose 6-dehydrogenase</fullName>
        <ecNumber evidence="3 7">1.1.1.22</ecNumber>
    </recommendedName>
</protein>